<keyword evidence="3 8" id="KW-0813">Transport</keyword>
<evidence type="ECO:0000313" key="10">
    <source>
        <dbReference type="Proteomes" id="UP000008311"/>
    </source>
</evidence>
<dbReference type="EMBL" id="EQ974856">
    <property type="protein sequence ID" value="EEF28054.1"/>
    <property type="molecule type" value="Genomic_DNA"/>
</dbReference>
<sequence length="153" mass="16308">MEVLELGIIVHSVVIGLSLGASNNVCSIKSLVAALCFHQMFEGMGLGGCIVQANYKLLKKVMMTLFFIVTTPFGIVLGMLLTKVYKEDTPAASIIVGLLNSSSSGILIYMALVDLLSADFMSPKLQASIWLQAKSYTAVLLGVGAMSLMAKWA</sequence>
<evidence type="ECO:0000313" key="9">
    <source>
        <dbReference type="EMBL" id="EEF28054.1"/>
    </source>
</evidence>
<keyword evidence="10" id="KW-1185">Reference proteome</keyword>
<dbReference type="PANTHER" id="PTHR11040:SF48">
    <property type="entry name" value="ZINC TRANSPORTER 10-RELATED"/>
    <property type="match status" value="1"/>
</dbReference>
<feature type="transmembrane region" description="Helical" evidence="8">
    <location>
        <begin position="61"/>
        <end position="82"/>
    </location>
</feature>
<proteinExistence type="inferred from homology"/>
<evidence type="ECO:0000256" key="8">
    <source>
        <dbReference type="RuleBase" id="RU362088"/>
    </source>
</evidence>
<organism evidence="9 10">
    <name type="scientific">Ricinus communis</name>
    <name type="common">Castor bean</name>
    <dbReference type="NCBI Taxonomy" id="3988"/>
    <lineage>
        <taxon>Eukaryota</taxon>
        <taxon>Viridiplantae</taxon>
        <taxon>Streptophyta</taxon>
        <taxon>Embryophyta</taxon>
        <taxon>Tracheophyta</taxon>
        <taxon>Spermatophyta</taxon>
        <taxon>Magnoliopsida</taxon>
        <taxon>eudicotyledons</taxon>
        <taxon>Gunneridae</taxon>
        <taxon>Pentapetalae</taxon>
        <taxon>rosids</taxon>
        <taxon>fabids</taxon>
        <taxon>Malpighiales</taxon>
        <taxon>Euphorbiaceae</taxon>
        <taxon>Acalyphoideae</taxon>
        <taxon>Acalypheae</taxon>
        <taxon>Ricinus</taxon>
    </lineage>
</organism>
<dbReference type="GO" id="GO:0032440">
    <property type="term" value="F:2-alkenal reductase [NAD(P)H] activity"/>
    <property type="evidence" value="ECO:0007669"/>
    <property type="project" value="UniProtKB-EC"/>
</dbReference>
<protein>
    <submittedName>
        <fullName evidence="9">Zinc/iron transporter, putative</fullName>
        <ecNumber evidence="9">1.3.1.74</ecNumber>
    </submittedName>
</protein>
<comment type="similarity">
    <text evidence="2 8">Belongs to the ZIP transporter (TC 2.A.5) family.</text>
</comment>
<dbReference type="Proteomes" id="UP000008311">
    <property type="component" value="Unassembled WGS sequence"/>
</dbReference>
<keyword evidence="5 8" id="KW-1133">Transmembrane helix</keyword>
<keyword evidence="4 8" id="KW-0812">Transmembrane</keyword>
<feature type="transmembrane region" description="Helical" evidence="8">
    <location>
        <begin position="94"/>
        <end position="113"/>
    </location>
</feature>
<dbReference type="GO" id="GO:0005385">
    <property type="term" value="F:zinc ion transmembrane transporter activity"/>
    <property type="evidence" value="ECO:0000318"/>
    <property type="project" value="GO_Central"/>
</dbReference>
<dbReference type="InParanoid" id="B9T7W1"/>
<dbReference type="InterPro" id="IPR004698">
    <property type="entry name" value="Zn/Fe_permease_fun/pln"/>
</dbReference>
<evidence type="ECO:0000256" key="7">
    <source>
        <dbReference type="ARBA" id="ARBA00023136"/>
    </source>
</evidence>
<keyword evidence="6 8" id="KW-0406">Ion transport</keyword>
<keyword evidence="7 8" id="KW-0472">Membrane</keyword>
<gene>
    <name evidence="9" type="ORF">RCOM_0087400</name>
</gene>
<dbReference type="STRING" id="3988.B9T7W1"/>
<dbReference type="GO" id="GO:0071577">
    <property type="term" value="P:zinc ion transmembrane transport"/>
    <property type="evidence" value="ECO:0000318"/>
    <property type="project" value="GO_Central"/>
</dbReference>
<evidence type="ECO:0000256" key="1">
    <source>
        <dbReference type="ARBA" id="ARBA00004141"/>
    </source>
</evidence>
<feature type="transmembrane region" description="Helical" evidence="8">
    <location>
        <begin position="6"/>
        <end position="25"/>
    </location>
</feature>
<evidence type="ECO:0000256" key="4">
    <source>
        <dbReference type="ARBA" id="ARBA00022692"/>
    </source>
</evidence>
<dbReference type="EC" id="1.3.1.74" evidence="9"/>
<comment type="caution">
    <text evidence="8">Lacks conserved residue(s) required for the propagation of feature annotation.</text>
</comment>
<keyword evidence="9" id="KW-0560">Oxidoreductase</keyword>
<dbReference type="Pfam" id="PF02535">
    <property type="entry name" value="Zip"/>
    <property type="match status" value="1"/>
</dbReference>
<feature type="transmembrane region" description="Helical" evidence="8">
    <location>
        <begin position="133"/>
        <end position="150"/>
    </location>
</feature>
<dbReference type="NCBIfam" id="TIGR00820">
    <property type="entry name" value="zip"/>
    <property type="match status" value="1"/>
</dbReference>
<evidence type="ECO:0000256" key="5">
    <source>
        <dbReference type="ARBA" id="ARBA00022989"/>
    </source>
</evidence>
<accession>B9T7W1</accession>
<dbReference type="PANTHER" id="PTHR11040">
    <property type="entry name" value="ZINC/IRON TRANSPORTER"/>
    <property type="match status" value="1"/>
</dbReference>
<dbReference type="AlphaFoldDB" id="B9T7W1"/>
<evidence type="ECO:0000256" key="2">
    <source>
        <dbReference type="ARBA" id="ARBA00006939"/>
    </source>
</evidence>
<comment type="subcellular location">
    <subcellularLocation>
        <location evidence="1 8">Membrane</location>
        <topology evidence="1 8">Multi-pass membrane protein</topology>
    </subcellularLocation>
</comment>
<reference evidence="10" key="1">
    <citation type="journal article" date="2010" name="Nat. Biotechnol.">
        <title>Draft genome sequence of the oilseed species Ricinus communis.</title>
        <authorList>
            <person name="Chan A.P."/>
            <person name="Crabtree J."/>
            <person name="Zhao Q."/>
            <person name="Lorenzi H."/>
            <person name="Orvis J."/>
            <person name="Puiu D."/>
            <person name="Melake-Berhan A."/>
            <person name="Jones K.M."/>
            <person name="Redman J."/>
            <person name="Chen G."/>
            <person name="Cahoon E.B."/>
            <person name="Gedil M."/>
            <person name="Stanke M."/>
            <person name="Haas B.J."/>
            <person name="Wortman J.R."/>
            <person name="Fraser-Liggett C.M."/>
            <person name="Ravel J."/>
            <person name="Rabinowicz P.D."/>
        </authorList>
    </citation>
    <scope>NUCLEOTIDE SEQUENCE [LARGE SCALE GENOMIC DNA]</scope>
    <source>
        <strain evidence="10">cv. Hale</strain>
    </source>
</reference>
<evidence type="ECO:0000256" key="6">
    <source>
        <dbReference type="ARBA" id="ARBA00023065"/>
    </source>
</evidence>
<evidence type="ECO:0000256" key="3">
    <source>
        <dbReference type="ARBA" id="ARBA00022448"/>
    </source>
</evidence>
<name>B9T7W1_RICCO</name>
<dbReference type="eggNOG" id="KOG1558">
    <property type="taxonomic scope" value="Eukaryota"/>
</dbReference>
<dbReference type="GO" id="GO:0005886">
    <property type="term" value="C:plasma membrane"/>
    <property type="evidence" value="ECO:0000318"/>
    <property type="project" value="GO_Central"/>
</dbReference>
<dbReference type="InterPro" id="IPR003689">
    <property type="entry name" value="ZIP"/>
</dbReference>